<organism evidence="2 3">
    <name type="scientific">Candidatus Sulfuritelmatomonas gaucii</name>
    <dbReference type="NCBI Taxonomy" id="2043161"/>
    <lineage>
        <taxon>Bacteria</taxon>
        <taxon>Pseudomonadati</taxon>
        <taxon>Acidobacteriota</taxon>
        <taxon>Terriglobia</taxon>
        <taxon>Terriglobales</taxon>
        <taxon>Acidobacteriaceae</taxon>
        <taxon>Candidatus Sulfuritelmatomonas</taxon>
    </lineage>
</organism>
<dbReference type="InterPro" id="IPR029787">
    <property type="entry name" value="Nucleotide_cyclase"/>
</dbReference>
<dbReference type="PROSITE" id="PS50887">
    <property type="entry name" value="GGDEF"/>
    <property type="match status" value="1"/>
</dbReference>
<evidence type="ECO:0000313" key="3">
    <source>
        <dbReference type="Proteomes" id="UP000239735"/>
    </source>
</evidence>
<dbReference type="Proteomes" id="UP000239735">
    <property type="component" value="Unassembled WGS sequence"/>
</dbReference>
<dbReference type="Gene3D" id="3.30.450.40">
    <property type="match status" value="1"/>
</dbReference>
<dbReference type="Gene3D" id="3.30.70.270">
    <property type="match status" value="1"/>
</dbReference>
<dbReference type="OrthoDB" id="9805474at2"/>
<feature type="domain" description="GGDEF" evidence="1">
    <location>
        <begin position="210"/>
        <end position="340"/>
    </location>
</feature>
<dbReference type="PANTHER" id="PTHR46663">
    <property type="entry name" value="DIGUANYLATE CYCLASE DGCT-RELATED"/>
    <property type="match status" value="1"/>
</dbReference>
<dbReference type="InterPro" id="IPR029016">
    <property type="entry name" value="GAF-like_dom_sf"/>
</dbReference>
<dbReference type="AlphaFoldDB" id="A0A2N9LQ14"/>
<evidence type="ECO:0000313" key="2">
    <source>
        <dbReference type="EMBL" id="SPE25274.1"/>
    </source>
</evidence>
<dbReference type="SUPFAM" id="SSF55073">
    <property type="entry name" value="Nucleotide cyclase"/>
    <property type="match status" value="1"/>
</dbReference>
<dbReference type="InterPro" id="IPR052163">
    <property type="entry name" value="DGC-Regulatory_Protein"/>
</dbReference>
<dbReference type="NCBIfam" id="TIGR00254">
    <property type="entry name" value="GGDEF"/>
    <property type="match status" value="1"/>
</dbReference>
<name>A0A2N9LQ14_9BACT</name>
<dbReference type="Pfam" id="PF13185">
    <property type="entry name" value="GAF_2"/>
    <property type="match status" value="1"/>
</dbReference>
<dbReference type="InterPro" id="IPR000160">
    <property type="entry name" value="GGDEF_dom"/>
</dbReference>
<dbReference type="InterPro" id="IPR043128">
    <property type="entry name" value="Rev_trsase/Diguanyl_cyclase"/>
</dbReference>
<sequence length="340" mass="37878">MKHAREFRLAIASKTLLRIIRLQTEIVKLGIDLARVTATVVDRLPSLTNAEGAILEYAEDNEMVTRGVSGFPESLLGLRVQRYGSFSGLCASQNRILRTDDSEMDPRVDREWCRTAGIRSMLVAPLNHNGTVVGVLKIASTRTQAFKPQDRHILKMMSGLIAATTHNAVRAQSDELYVRATSDSLTGLANRALFFDRLHQRISTGRRQPIPFGILTIDMDGLKSINDRYGHRAGDAAIRETALRIRRIPRKEDTVARIGGDEFGILMEHAHGRVDVDAVAKRLLEEIRSPFKFEEFVFRLSASVGTAYYPDDGRDMDSLMDVADCSMYEVKRGTGMGAAK</sequence>
<accession>A0A2N9LQ14</accession>
<dbReference type="SUPFAM" id="SSF55781">
    <property type="entry name" value="GAF domain-like"/>
    <property type="match status" value="1"/>
</dbReference>
<proteinExistence type="predicted"/>
<reference evidence="3" key="1">
    <citation type="submission" date="2018-02" db="EMBL/GenBank/DDBJ databases">
        <authorList>
            <person name="Hausmann B."/>
        </authorList>
    </citation>
    <scope>NUCLEOTIDE SEQUENCE [LARGE SCALE GENOMIC DNA]</scope>
    <source>
        <strain evidence="3">Peat soil MAG SbA5</strain>
    </source>
</reference>
<dbReference type="EMBL" id="OKRB01000107">
    <property type="protein sequence ID" value="SPE25274.1"/>
    <property type="molecule type" value="Genomic_DNA"/>
</dbReference>
<protein>
    <submittedName>
        <fullName evidence="2">GAF sensor-containing diguanylate cyclase</fullName>
    </submittedName>
</protein>
<dbReference type="CDD" id="cd01949">
    <property type="entry name" value="GGDEF"/>
    <property type="match status" value="1"/>
</dbReference>
<dbReference type="SMART" id="SM00065">
    <property type="entry name" value="GAF"/>
    <property type="match status" value="1"/>
</dbReference>
<dbReference type="PANTHER" id="PTHR46663:SF2">
    <property type="entry name" value="GGDEF DOMAIN-CONTAINING PROTEIN"/>
    <property type="match status" value="1"/>
</dbReference>
<dbReference type="InterPro" id="IPR003018">
    <property type="entry name" value="GAF"/>
</dbReference>
<evidence type="ECO:0000259" key="1">
    <source>
        <dbReference type="PROSITE" id="PS50887"/>
    </source>
</evidence>
<dbReference type="SMART" id="SM00267">
    <property type="entry name" value="GGDEF"/>
    <property type="match status" value="1"/>
</dbReference>
<gene>
    <name evidence="2" type="ORF">SBA5_490051</name>
</gene>
<dbReference type="Pfam" id="PF00990">
    <property type="entry name" value="GGDEF"/>
    <property type="match status" value="1"/>
</dbReference>